<feature type="domain" description="Ras-associating" evidence="2">
    <location>
        <begin position="502"/>
        <end position="598"/>
    </location>
</feature>
<protein>
    <recommendedName>
        <fullName evidence="2">Ras-associating domain-containing protein</fullName>
    </recommendedName>
</protein>
<feature type="compositionally biased region" description="Polar residues" evidence="1">
    <location>
        <begin position="473"/>
        <end position="483"/>
    </location>
</feature>
<proteinExistence type="predicted"/>
<dbReference type="PANTHER" id="PTHR21437:SF1">
    <property type="entry name" value="WIDE AWAKE"/>
    <property type="match status" value="1"/>
</dbReference>
<dbReference type="GO" id="GO:0061172">
    <property type="term" value="P:regulation of establishment of bipolar cell polarity"/>
    <property type="evidence" value="ECO:0007669"/>
    <property type="project" value="TreeGrafter"/>
</dbReference>
<dbReference type="EMBL" id="CANHGI010000006">
    <property type="protein sequence ID" value="CAI5454469.1"/>
    <property type="molecule type" value="Genomic_DNA"/>
</dbReference>
<sequence>MTHFGEIKGIYLASLVYTEGKVLCTVDDCLPILQIDENVTSISKDDHHWLIKMSMCWDRKNNLMETNPSAFSNNIALSFRTKLINATAAMQAALGMENIGHVHYLPIVHENCIFLLTVRFVDSNSQVQCLTLRWVTFDKLLRKRMPTPAIDTLTKETVNILNFFESSQIPLKRGLYLCYLKLHSSLNSIRVVVPDNLPSILPFVHVRDNPHLTKEEWQWIKSTDLNEDFRASRSQVAIHSMLSTAISTLLHDLDIDNDLMPGHRFYHAEIIQPDDNVSIVLILPRSDEVCSAPTGSTKNTDYFEQKRGCSSIPIPVFEMIHLNTYQPMFLTLYCRLSIFLEHFVMISQYEQRKCLLENDTKIYKNQTEILHEFQKRLDEIWQNSRWISRVALEARDKHVKVSRNAVPLGRLMAPLFNKLDDESGYQSDKDLKTNNLRVQNILTTRPKSLLNSPQESYRDLDSMYRRRKISVDGSQIPSSSNGIDKNLVPDRPITKEETNSRGTVNVTVGYECPLTKGTKIALSVSGNTTAQEVVSLVLEQVAKSSAGVEQDIIPADINDFCLISVLGQRERRLKNETSVLKIHPNWAKGNILIRRIDDYLDDDSDLGNESLV</sequence>
<evidence type="ECO:0000256" key="1">
    <source>
        <dbReference type="SAM" id="MobiDB-lite"/>
    </source>
</evidence>
<dbReference type="AlphaFoldDB" id="A0A9P1J3T9"/>
<organism evidence="3 4">
    <name type="scientific">Caenorhabditis angaria</name>
    <dbReference type="NCBI Taxonomy" id="860376"/>
    <lineage>
        <taxon>Eukaryota</taxon>
        <taxon>Metazoa</taxon>
        <taxon>Ecdysozoa</taxon>
        <taxon>Nematoda</taxon>
        <taxon>Chromadorea</taxon>
        <taxon>Rhabditida</taxon>
        <taxon>Rhabditina</taxon>
        <taxon>Rhabditomorpha</taxon>
        <taxon>Rhabditoidea</taxon>
        <taxon>Rhabditidae</taxon>
        <taxon>Peloderinae</taxon>
        <taxon>Caenorhabditis</taxon>
    </lineage>
</organism>
<dbReference type="GO" id="GO:0007165">
    <property type="term" value="P:signal transduction"/>
    <property type="evidence" value="ECO:0007669"/>
    <property type="project" value="InterPro"/>
</dbReference>
<keyword evidence="4" id="KW-1185">Reference proteome</keyword>
<feature type="region of interest" description="Disordered" evidence="1">
    <location>
        <begin position="473"/>
        <end position="497"/>
    </location>
</feature>
<reference evidence="3" key="1">
    <citation type="submission" date="2022-11" db="EMBL/GenBank/DDBJ databases">
        <authorList>
            <person name="Kikuchi T."/>
        </authorList>
    </citation>
    <scope>NUCLEOTIDE SEQUENCE</scope>
    <source>
        <strain evidence="3">PS1010</strain>
    </source>
</reference>
<gene>
    <name evidence="3" type="ORF">CAMP_LOCUS17106</name>
</gene>
<dbReference type="GO" id="GO:0005819">
    <property type="term" value="C:spindle"/>
    <property type="evidence" value="ECO:0007669"/>
    <property type="project" value="TreeGrafter"/>
</dbReference>
<evidence type="ECO:0000259" key="2">
    <source>
        <dbReference type="PROSITE" id="PS50200"/>
    </source>
</evidence>
<dbReference type="OrthoDB" id="2428204at2759"/>
<dbReference type="InterPro" id="IPR039269">
    <property type="entry name" value="ANKFN1"/>
</dbReference>
<dbReference type="SMART" id="SM00314">
    <property type="entry name" value="RA"/>
    <property type="match status" value="1"/>
</dbReference>
<dbReference type="InterPro" id="IPR000159">
    <property type="entry name" value="RA_dom"/>
</dbReference>
<dbReference type="Gene3D" id="3.10.20.90">
    <property type="entry name" value="Phosphatidylinositol 3-kinase Catalytic Subunit, Chain A, domain 1"/>
    <property type="match status" value="1"/>
</dbReference>
<evidence type="ECO:0000313" key="3">
    <source>
        <dbReference type="EMBL" id="CAI5454469.1"/>
    </source>
</evidence>
<comment type="caution">
    <text evidence="3">The sequence shown here is derived from an EMBL/GenBank/DDBJ whole genome shotgun (WGS) entry which is preliminary data.</text>
</comment>
<accession>A0A9P1J3T9</accession>
<evidence type="ECO:0000313" key="4">
    <source>
        <dbReference type="Proteomes" id="UP001152747"/>
    </source>
</evidence>
<dbReference type="PROSITE" id="PS50200">
    <property type="entry name" value="RA"/>
    <property type="match status" value="1"/>
</dbReference>
<dbReference type="PANTHER" id="PTHR21437">
    <property type="entry name" value="WIDE AWAKE"/>
    <property type="match status" value="1"/>
</dbReference>
<dbReference type="GO" id="GO:0000132">
    <property type="term" value="P:establishment of mitotic spindle orientation"/>
    <property type="evidence" value="ECO:0007669"/>
    <property type="project" value="TreeGrafter"/>
</dbReference>
<name>A0A9P1J3T9_9PELO</name>
<dbReference type="Proteomes" id="UP001152747">
    <property type="component" value="Unassembled WGS sequence"/>
</dbReference>